<reference evidence="2 3" key="1">
    <citation type="submission" date="2024-06" db="EMBL/GenBank/DDBJ databases">
        <authorList>
            <person name="Kraege A."/>
            <person name="Thomma B."/>
        </authorList>
    </citation>
    <scope>NUCLEOTIDE SEQUENCE [LARGE SCALE GENOMIC DNA]</scope>
</reference>
<sequence length="103" mass="12106">MKVWKYRDKMDLLHVELEQLQEMVVKLELTHNTMEKEAEAVQKVVDQLEEKYAQMIATHTELRQGYIALLDRMHPEHPRDDNLLHNNNRNFQGAVWPLGGPGC</sequence>
<dbReference type="EMBL" id="CAXHTA020000009">
    <property type="protein sequence ID" value="CAL5223641.1"/>
    <property type="molecule type" value="Genomic_DNA"/>
</dbReference>
<accession>A0ABP1FXA5</accession>
<gene>
    <name evidence="2" type="primary">g6185</name>
    <name evidence="2" type="ORF">VP750_LOCUS5300</name>
</gene>
<keyword evidence="1" id="KW-0175">Coiled coil</keyword>
<protein>
    <submittedName>
        <fullName evidence="2">G6185 protein</fullName>
    </submittedName>
</protein>
<evidence type="ECO:0000256" key="1">
    <source>
        <dbReference type="SAM" id="Coils"/>
    </source>
</evidence>
<name>A0ABP1FXA5_9CHLO</name>
<dbReference type="Proteomes" id="UP001497392">
    <property type="component" value="Unassembled WGS sequence"/>
</dbReference>
<proteinExistence type="predicted"/>
<comment type="caution">
    <text evidence="2">The sequence shown here is derived from an EMBL/GenBank/DDBJ whole genome shotgun (WGS) entry which is preliminary data.</text>
</comment>
<evidence type="ECO:0000313" key="2">
    <source>
        <dbReference type="EMBL" id="CAL5223641.1"/>
    </source>
</evidence>
<feature type="coiled-coil region" evidence="1">
    <location>
        <begin position="10"/>
        <end position="65"/>
    </location>
</feature>
<keyword evidence="3" id="KW-1185">Reference proteome</keyword>
<evidence type="ECO:0000313" key="3">
    <source>
        <dbReference type="Proteomes" id="UP001497392"/>
    </source>
</evidence>
<organism evidence="2 3">
    <name type="scientific">Coccomyxa viridis</name>
    <dbReference type="NCBI Taxonomy" id="1274662"/>
    <lineage>
        <taxon>Eukaryota</taxon>
        <taxon>Viridiplantae</taxon>
        <taxon>Chlorophyta</taxon>
        <taxon>core chlorophytes</taxon>
        <taxon>Trebouxiophyceae</taxon>
        <taxon>Trebouxiophyceae incertae sedis</taxon>
        <taxon>Coccomyxaceae</taxon>
        <taxon>Coccomyxa</taxon>
    </lineage>
</organism>